<dbReference type="SMART" id="SM00028">
    <property type="entry name" value="TPR"/>
    <property type="match status" value="3"/>
</dbReference>
<evidence type="ECO:0000256" key="1">
    <source>
        <dbReference type="ARBA" id="ARBA00022803"/>
    </source>
</evidence>
<dbReference type="PANTHER" id="PTHR46423">
    <property type="entry name" value="RNA POLYMERASE II-ASSOCIATED PROTEIN 3"/>
    <property type="match status" value="1"/>
</dbReference>
<dbReference type="STRING" id="68775.A0A5C3LID8"/>
<dbReference type="EMBL" id="ML213669">
    <property type="protein sequence ID" value="TFK32588.1"/>
    <property type="molecule type" value="Genomic_DNA"/>
</dbReference>
<evidence type="ECO:0000313" key="2">
    <source>
        <dbReference type="EMBL" id="TFK32588.1"/>
    </source>
</evidence>
<keyword evidence="3" id="KW-1185">Reference proteome</keyword>
<sequence>MPETPDRDSATVRAALKKWKQKRAANSAQKRKEGEDLKDMGNGLFKKGDYEGAVILYSQVIERAGPKPVYLSNLSAAYMKLADYESAEWGATGALLYDPKLIKARYRRALARKKMNLLKAAMSDLKTILVHDSGCIEAQKLLDIVQNDWEAGDGIELEDGYSTDDQA</sequence>
<dbReference type="GO" id="GO:0101031">
    <property type="term" value="C:protein folding chaperone complex"/>
    <property type="evidence" value="ECO:0007669"/>
    <property type="project" value="TreeGrafter"/>
</dbReference>
<name>A0A5C3LID8_9AGAR</name>
<gene>
    <name evidence="2" type="ORF">BDQ12DRAFT_739279</name>
</gene>
<dbReference type="SUPFAM" id="SSF48452">
    <property type="entry name" value="TPR-like"/>
    <property type="match status" value="1"/>
</dbReference>
<dbReference type="Gene3D" id="1.25.40.10">
    <property type="entry name" value="Tetratricopeptide repeat domain"/>
    <property type="match status" value="1"/>
</dbReference>
<keyword evidence="1" id="KW-0802">TPR repeat</keyword>
<evidence type="ECO:0000313" key="3">
    <source>
        <dbReference type="Proteomes" id="UP000308652"/>
    </source>
</evidence>
<protein>
    <submittedName>
        <fullName evidence="2">Uncharacterized protein</fullName>
    </submittedName>
</protein>
<dbReference type="Proteomes" id="UP000308652">
    <property type="component" value="Unassembled WGS sequence"/>
</dbReference>
<accession>A0A5C3LID8</accession>
<dbReference type="PANTHER" id="PTHR46423:SF1">
    <property type="entry name" value="RNA POLYMERASE II-ASSOCIATED PROTEIN 3"/>
    <property type="match status" value="1"/>
</dbReference>
<reference evidence="2 3" key="1">
    <citation type="journal article" date="2019" name="Nat. Ecol. Evol.">
        <title>Megaphylogeny resolves global patterns of mushroom evolution.</title>
        <authorList>
            <person name="Varga T."/>
            <person name="Krizsan K."/>
            <person name="Foldi C."/>
            <person name="Dima B."/>
            <person name="Sanchez-Garcia M."/>
            <person name="Sanchez-Ramirez S."/>
            <person name="Szollosi G.J."/>
            <person name="Szarkandi J.G."/>
            <person name="Papp V."/>
            <person name="Albert L."/>
            <person name="Andreopoulos W."/>
            <person name="Angelini C."/>
            <person name="Antonin V."/>
            <person name="Barry K.W."/>
            <person name="Bougher N.L."/>
            <person name="Buchanan P."/>
            <person name="Buyck B."/>
            <person name="Bense V."/>
            <person name="Catcheside P."/>
            <person name="Chovatia M."/>
            <person name="Cooper J."/>
            <person name="Damon W."/>
            <person name="Desjardin D."/>
            <person name="Finy P."/>
            <person name="Geml J."/>
            <person name="Haridas S."/>
            <person name="Hughes K."/>
            <person name="Justo A."/>
            <person name="Karasinski D."/>
            <person name="Kautmanova I."/>
            <person name="Kiss B."/>
            <person name="Kocsube S."/>
            <person name="Kotiranta H."/>
            <person name="LaButti K.M."/>
            <person name="Lechner B.E."/>
            <person name="Liimatainen K."/>
            <person name="Lipzen A."/>
            <person name="Lukacs Z."/>
            <person name="Mihaltcheva S."/>
            <person name="Morgado L.N."/>
            <person name="Niskanen T."/>
            <person name="Noordeloos M.E."/>
            <person name="Ohm R.A."/>
            <person name="Ortiz-Santana B."/>
            <person name="Ovrebo C."/>
            <person name="Racz N."/>
            <person name="Riley R."/>
            <person name="Savchenko A."/>
            <person name="Shiryaev A."/>
            <person name="Soop K."/>
            <person name="Spirin V."/>
            <person name="Szebenyi C."/>
            <person name="Tomsovsky M."/>
            <person name="Tulloss R.E."/>
            <person name="Uehling J."/>
            <person name="Grigoriev I.V."/>
            <person name="Vagvolgyi C."/>
            <person name="Papp T."/>
            <person name="Martin F.M."/>
            <person name="Miettinen O."/>
            <person name="Hibbett D.S."/>
            <person name="Nagy L.G."/>
        </authorList>
    </citation>
    <scope>NUCLEOTIDE SEQUENCE [LARGE SCALE GENOMIC DNA]</scope>
    <source>
        <strain evidence="2 3">CBS 166.37</strain>
    </source>
</reference>
<dbReference type="InterPro" id="IPR051966">
    <property type="entry name" value="RPAP3"/>
</dbReference>
<dbReference type="InterPro" id="IPR011990">
    <property type="entry name" value="TPR-like_helical_dom_sf"/>
</dbReference>
<organism evidence="2 3">
    <name type="scientific">Crucibulum laeve</name>
    <dbReference type="NCBI Taxonomy" id="68775"/>
    <lineage>
        <taxon>Eukaryota</taxon>
        <taxon>Fungi</taxon>
        <taxon>Dikarya</taxon>
        <taxon>Basidiomycota</taxon>
        <taxon>Agaricomycotina</taxon>
        <taxon>Agaricomycetes</taxon>
        <taxon>Agaricomycetidae</taxon>
        <taxon>Agaricales</taxon>
        <taxon>Agaricineae</taxon>
        <taxon>Nidulariaceae</taxon>
        <taxon>Crucibulum</taxon>
    </lineage>
</organism>
<dbReference type="AlphaFoldDB" id="A0A5C3LID8"/>
<dbReference type="InterPro" id="IPR019734">
    <property type="entry name" value="TPR_rpt"/>
</dbReference>
<proteinExistence type="predicted"/>
<dbReference type="OrthoDB" id="629492at2759"/>